<protein>
    <submittedName>
        <fullName evidence="4">GDSL-like lipase/acylhydrolase family protein</fullName>
    </submittedName>
</protein>
<dbReference type="GO" id="GO:0016787">
    <property type="term" value="F:hydrolase activity"/>
    <property type="evidence" value="ECO:0007669"/>
    <property type="project" value="UniProtKB-KW"/>
</dbReference>
<keyword evidence="2" id="KW-0472">Membrane</keyword>
<dbReference type="Pfam" id="PF13472">
    <property type="entry name" value="Lipase_GDSL_2"/>
    <property type="match status" value="1"/>
</dbReference>
<dbReference type="Proteomes" id="UP000292927">
    <property type="component" value="Unassembled WGS sequence"/>
</dbReference>
<feature type="domain" description="SGNH hydrolase-type esterase" evidence="3">
    <location>
        <begin position="94"/>
        <end position="272"/>
    </location>
</feature>
<keyword evidence="2" id="KW-0812">Transmembrane</keyword>
<gene>
    <name evidence="4" type="ORF">EV209_0096</name>
</gene>
<feature type="region of interest" description="Disordered" evidence="1">
    <location>
        <begin position="319"/>
        <end position="413"/>
    </location>
</feature>
<sequence>MDKQQGNRKNRSTRWKKQRNKLIFMYTGLGLMVVIVIAAVLSLTRNLIFSGGPDPTAATGGLEAGLNQGYRPSGADDHEPTAEEVEEFYDNTLFIGDSIIVGFGRYLEALNSDCLSGPEVVASVGYSLQEALLPLEDCKRHPEYNGTQMTIFDAVSLIRPEKIVLSFGLNDLNMNTVPQIVENYGKVIERLRQINPEVQIYIISCSWVFRGRESATLNNNNVKELNRQVSEFCAKNKVGFINMAPYLSDESGYLYSGYTSDFYIHQNANAYQTWVQLLRRYAYWQLCGKEAPEEMFPITKPGPVVNIPDETLSPTEPIVIKPENTAPVVPHTTVAPTPEPGTQEPPTNPATEPPATEAPTTAPAETSTAAETPAPTEPPETKPSATAAPTEAPVTTTAQQNNETDFSADAPEQ</sequence>
<dbReference type="AlphaFoldDB" id="A0A4Q7PP11"/>
<keyword evidence="4" id="KW-0378">Hydrolase</keyword>
<accession>A0A4Q7PP11</accession>
<dbReference type="InterPro" id="IPR013830">
    <property type="entry name" value="SGNH_hydro"/>
</dbReference>
<keyword evidence="5" id="KW-1185">Reference proteome</keyword>
<evidence type="ECO:0000256" key="2">
    <source>
        <dbReference type="SAM" id="Phobius"/>
    </source>
</evidence>
<dbReference type="RefSeq" id="WP_130431993.1">
    <property type="nucleotide sequence ID" value="NZ_SGXF01000001.1"/>
</dbReference>
<evidence type="ECO:0000313" key="5">
    <source>
        <dbReference type="Proteomes" id="UP000292927"/>
    </source>
</evidence>
<dbReference type="InterPro" id="IPR036514">
    <property type="entry name" value="SGNH_hydro_sf"/>
</dbReference>
<organism evidence="4 5">
    <name type="scientific">Cuneatibacter caecimuris</name>
    <dbReference type="NCBI Taxonomy" id="1796618"/>
    <lineage>
        <taxon>Bacteria</taxon>
        <taxon>Bacillati</taxon>
        <taxon>Bacillota</taxon>
        <taxon>Clostridia</taxon>
        <taxon>Lachnospirales</taxon>
        <taxon>Lachnospiraceae</taxon>
        <taxon>Cuneatibacter</taxon>
    </lineage>
</organism>
<comment type="caution">
    <text evidence="4">The sequence shown here is derived from an EMBL/GenBank/DDBJ whole genome shotgun (WGS) entry which is preliminary data.</text>
</comment>
<dbReference type="EMBL" id="SGXF01000001">
    <property type="protein sequence ID" value="RZT01996.1"/>
    <property type="molecule type" value="Genomic_DNA"/>
</dbReference>
<dbReference type="SUPFAM" id="SSF52266">
    <property type="entry name" value="SGNH hydrolase"/>
    <property type="match status" value="1"/>
</dbReference>
<evidence type="ECO:0000313" key="4">
    <source>
        <dbReference type="EMBL" id="RZT01996.1"/>
    </source>
</evidence>
<feature type="compositionally biased region" description="Low complexity" evidence="1">
    <location>
        <begin position="325"/>
        <end position="345"/>
    </location>
</feature>
<feature type="compositionally biased region" description="Low complexity" evidence="1">
    <location>
        <begin position="353"/>
        <end position="374"/>
    </location>
</feature>
<name>A0A4Q7PP11_9FIRM</name>
<feature type="transmembrane region" description="Helical" evidence="2">
    <location>
        <begin position="21"/>
        <end position="43"/>
    </location>
</feature>
<evidence type="ECO:0000259" key="3">
    <source>
        <dbReference type="Pfam" id="PF13472"/>
    </source>
</evidence>
<feature type="compositionally biased region" description="Low complexity" evidence="1">
    <location>
        <begin position="382"/>
        <end position="398"/>
    </location>
</feature>
<proteinExistence type="predicted"/>
<dbReference type="OrthoDB" id="2027149at2"/>
<dbReference type="Gene3D" id="3.40.50.1110">
    <property type="entry name" value="SGNH hydrolase"/>
    <property type="match status" value="1"/>
</dbReference>
<reference evidence="4 5" key="1">
    <citation type="submission" date="2019-02" db="EMBL/GenBank/DDBJ databases">
        <title>Genomic Encyclopedia of Type Strains, Phase IV (KMG-IV): sequencing the most valuable type-strain genomes for metagenomic binning, comparative biology and taxonomic classification.</title>
        <authorList>
            <person name="Goeker M."/>
        </authorList>
    </citation>
    <scope>NUCLEOTIDE SEQUENCE [LARGE SCALE GENOMIC DNA]</scope>
    <source>
        <strain evidence="4 5">DSM 29486</strain>
    </source>
</reference>
<evidence type="ECO:0000256" key="1">
    <source>
        <dbReference type="SAM" id="MobiDB-lite"/>
    </source>
</evidence>
<keyword evidence="2" id="KW-1133">Transmembrane helix</keyword>